<name>A0A1I3XP35_9PROT</name>
<accession>A0A1I3XP35</accession>
<protein>
    <recommendedName>
        <fullName evidence="2">DUF4189 domain-containing protein</fullName>
    </recommendedName>
</protein>
<keyword evidence="4" id="KW-1185">Reference proteome</keyword>
<dbReference type="InterPro" id="IPR025240">
    <property type="entry name" value="DUF4189"/>
</dbReference>
<feature type="region of interest" description="Disordered" evidence="1">
    <location>
        <begin position="75"/>
        <end position="98"/>
    </location>
</feature>
<sequence length="243" mass="25360">MVTSERVGLARLSVFLLIIAAAWMPLQALAQSSQANKPVDSMSCRRQCDARMPDRAMNPQPVQACLVRCAAGERHLSRQNQRGTPEATGRGSTGPGAAGVMAGAAAGAGLAVGVPNAMPQRTAPAASRSIVAYAAPLPGRGLSVSMPQERMAAHRGAETECFRRNNNNPCRLLAETADRCLAVAFGIRANGLVITSDPRTFTIHHYGTGSGQDETSAEFAALRDCSGRLAAGVSCRIATSRCG</sequence>
<gene>
    <name evidence="3" type="ORF">SAMN02745775_101512</name>
</gene>
<dbReference type="EMBL" id="FOSQ01000001">
    <property type="protein sequence ID" value="SFK21268.1"/>
    <property type="molecule type" value="Genomic_DNA"/>
</dbReference>
<feature type="domain" description="DUF4189" evidence="2">
    <location>
        <begin position="141"/>
        <end position="242"/>
    </location>
</feature>
<evidence type="ECO:0000313" key="4">
    <source>
        <dbReference type="Proteomes" id="UP000199473"/>
    </source>
</evidence>
<proteinExistence type="predicted"/>
<reference evidence="3 4" key="1">
    <citation type="submission" date="2016-10" db="EMBL/GenBank/DDBJ databases">
        <authorList>
            <person name="de Groot N.N."/>
        </authorList>
    </citation>
    <scope>NUCLEOTIDE SEQUENCE [LARGE SCALE GENOMIC DNA]</scope>
    <source>
        <strain evidence="3 4">DSM 19981</strain>
    </source>
</reference>
<evidence type="ECO:0000259" key="2">
    <source>
        <dbReference type="Pfam" id="PF13827"/>
    </source>
</evidence>
<organism evidence="3 4">
    <name type="scientific">Falsiroseomonas stagni DSM 19981</name>
    <dbReference type="NCBI Taxonomy" id="1123062"/>
    <lineage>
        <taxon>Bacteria</taxon>
        <taxon>Pseudomonadati</taxon>
        <taxon>Pseudomonadota</taxon>
        <taxon>Alphaproteobacteria</taxon>
        <taxon>Acetobacterales</taxon>
        <taxon>Roseomonadaceae</taxon>
        <taxon>Falsiroseomonas</taxon>
    </lineage>
</organism>
<dbReference type="Pfam" id="PF13827">
    <property type="entry name" value="DUF4189"/>
    <property type="match status" value="1"/>
</dbReference>
<dbReference type="OrthoDB" id="7258946at2"/>
<evidence type="ECO:0000256" key="1">
    <source>
        <dbReference type="SAM" id="MobiDB-lite"/>
    </source>
</evidence>
<dbReference type="Proteomes" id="UP000199473">
    <property type="component" value="Unassembled WGS sequence"/>
</dbReference>
<dbReference type="AlphaFoldDB" id="A0A1I3XP35"/>
<evidence type="ECO:0000313" key="3">
    <source>
        <dbReference type="EMBL" id="SFK21268.1"/>
    </source>
</evidence>